<dbReference type="EMBL" id="SZZH01000008">
    <property type="protein sequence ID" value="TKV56084.1"/>
    <property type="molecule type" value="Genomic_DNA"/>
</dbReference>
<dbReference type="RefSeq" id="WP_137451740.1">
    <property type="nucleotide sequence ID" value="NZ_SZZH01000008.1"/>
</dbReference>
<reference evidence="2 3" key="1">
    <citation type="submission" date="2019-05" db="EMBL/GenBank/DDBJ databases">
        <title>Nakamurella sp. N5BH11, whole genome shotgun sequence.</title>
        <authorList>
            <person name="Tuo L."/>
        </authorList>
    </citation>
    <scope>NUCLEOTIDE SEQUENCE [LARGE SCALE GENOMIC DNA]</scope>
    <source>
        <strain evidence="2 3">N5BH11</strain>
    </source>
</reference>
<name>A0A4U6Q851_9ACTN</name>
<protein>
    <recommendedName>
        <fullName evidence="4">Bh protein</fullName>
    </recommendedName>
</protein>
<evidence type="ECO:0000313" key="3">
    <source>
        <dbReference type="Proteomes" id="UP000306985"/>
    </source>
</evidence>
<accession>A0A4U6Q851</accession>
<keyword evidence="3" id="KW-1185">Reference proteome</keyword>
<sequence>MATDETELADLLCSSCGRVTEHDVVYAGRLLLHTECHRCHHIVRYPHESLPDEYLEDLKDRVRTKPRRLLRRANRHPRRFLAGLPGAVLRQPRKMIGELRRVRRESAEERRRQDPGST</sequence>
<dbReference type="AlphaFoldDB" id="A0A4U6Q851"/>
<gene>
    <name evidence="2" type="ORF">FDO65_21095</name>
</gene>
<proteinExistence type="predicted"/>
<evidence type="ECO:0008006" key="4">
    <source>
        <dbReference type="Google" id="ProtNLM"/>
    </source>
</evidence>
<organism evidence="2 3">
    <name type="scientific">Nakamurella flava</name>
    <dbReference type="NCBI Taxonomy" id="2576308"/>
    <lineage>
        <taxon>Bacteria</taxon>
        <taxon>Bacillati</taxon>
        <taxon>Actinomycetota</taxon>
        <taxon>Actinomycetes</taxon>
        <taxon>Nakamurellales</taxon>
        <taxon>Nakamurellaceae</taxon>
        <taxon>Nakamurella</taxon>
    </lineage>
</organism>
<feature type="region of interest" description="Disordered" evidence="1">
    <location>
        <begin position="99"/>
        <end position="118"/>
    </location>
</feature>
<evidence type="ECO:0000313" key="2">
    <source>
        <dbReference type="EMBL" id="TKV56084.1"/>
    </source>
</evidence>
<dbReference type="Proteomes" id="UP000306985">
    <property type="component" value="Unassembled WGS sequence"/>
</dbReference>
<evidence type="ECO:0000256" key="1">
    <source>
        <dbReference type="SAM" id="MobiDB-lite"/>
    </source>
</evidence>
<comment type="caution">
    <text evidence="2">The sequence shown here is derived from an EMBL/GenBank/DDBJ whole genome shotgun (WGS) entry which is preliminary data.</text>
</comment>
<dbReference type="OrthoDB" id="161128at2"/>